<dbReference type="PANTHER" id="PTHR34273:SF2">
    <property type="entry name" value="METHYLTHIORIBOSE KINASE"/>
    <property type="match status" value="1"/>
</dbReference>
<dbReference type="InterPro" id="IPR002575">
    <property type="entry name" value="Aminoglycoside_PTrfase"/>
</dbReference>
<feature type="domain" description="Aminoglycoside phosphotransferase" evidence="8">
    <location>
        <begin position="40"/>
        <end position="274"/>
    </location>
</feature>
<dbReference type="RefSeq" id="WP_272752813.1">
    <property type="nucleotide sequence ID" value="NZ_JAQQLF010000022.1"/>
</dbReference>
<keyword evidence="10" id="KW-1185">Reference proteome</keyword>
<dbReference type="Gene3D" id="3.90.1200.10">
    <property type="match status" value="1"/>
</dbReference>
<organism evidence="9 10">
    <name type="scientific">Vogesella aquatica</name>
    <dbReference type="NCBI Taxonomy" id="2984206"/>
    <lineage>
        <taxon>Bacteria</taxon>
        <taxon>Pseudomonadati</taxon>
        <taxon>Pseudomonadota</taxon>
        <taxon>Betaproteobacteria</taxon>
        <taxon>Neisseriales</taxon>
        <taxon>Chromobacteriaceae</taxon>
        <taxon>Vogesella</taxon>
    </lineage>
</organism>
<keyword evidence="6 9" id="KW-0418">Kinase</keyword>
<evidence type="ECO:0000256" key="7">
    <source>
        <dbReference type="ARBA" id="ARBA00022840"/>
    </source>
</evidence>
<protein>
    <recommendedName>
        <fullName evidence="3">S-methyl-5-thioribose kinase</fullName>
        <ecNumber evidence="3">2.7.1.100</ecNumber>
    </recommendedName>
</protein>
<dbReference type="GO" id="GO:0046522">
    <property type="term" value="F:S-methyl-5-thioribose kinase activity"/>
    <property type="evidence" value="ECO:0007669"/>
    <property type="project" value="UniProtKB-EC"/>
</dbReference>
<comment type="subunit">
    <text evidence="2">Homodimer.</text>
</comment>
<evidence type="ECO:0000256" key="3">
    <source>
        <dbReference type="ARBA" id="ARBA00012128"/>
    </source>
</evidence>
<evidence type="ECO:0000256" key="4">
    <source>
        <dbReference type="ARBA" id="ARBA00022679"/>
    </source>
</evidence>
<evidence type="ECO:0000256" key="1">
    <source>
        <dbReference type="ARBA" id="ARBA00010165"/>
    </source>
</evidence>
<dbReference type="InterPro" id="IPR009212">
    <property type="entry name" value="Methylthioribose_kinase"/>
</dbReference>
<gene>
    <name evidence="9" type="primary">mtnK</name>
    <name evidence="9" type="ORF">PQU95_15305</name>
</gene>
<dbReference type="InterPro" id="IPR011009">
    <property type="entry name" value="Kinase-like_dom_sf"/>
</dbReference>
<evidence type="ECO:0000256" key="2">
    <source>
        <dbReference type="ARBA" id="ARBA00011738"/>
    </source>
</evidence>
<dbReference type="Pfam" id="PF01636">
    <property type="entry name" value="APH"/>
    <property type="match status" value="1"/>
</dbReference>
<reference evidence="9 10" key="1">
    <citation type="submission" date="2023-01" db="EMBL/GenBank/DDBJ databases">
        <title>Novel species of the genus Vogesella isolated from rivers.</title>
        <authorList>
            <person name="Lu H."/>
        </authorList>
    </citation>
    <scope>NUCLEOTIDE SEQUENCE [LARGE SCALE GENOMIC DNA]</scope>
    <source>
        <strain evidence="9 10">DC21W</strain>
    </source>
</reference>
<dbReference type="NCBIfam" id="TIGR01767">
    <property type="entry name" value="MTRK"/>
    <property type="match status" value="1"/>
</dbReference>
<dbReference type="EC" id="2.7.1.100" evidence="3"/>
<dbReference type="PANTHER" id="PTHR34273">
    <property type="entry name" value="METHYLTHIORIBOSE KINASE"/>
    <property type="match status" value="1"/>
</dbReference>
<proteinExistence type="inferred from homology"/>
<keyword evidence="7" id="KW-0067">ATP-binding</keyword>
<evidence type="ECO:0000256" key="5">
    <source>
        <dbReference type="ARBA" id="ARBA00022741"/>
    </source>
</evidence>
<evidence type="ECO:0000313" key="10">
    <source>
        <dbReference type="Proteomes" id="UP001219956"/>
    </source>
</evidence>
<dbReference type="EMBL" id="JAQQLF010000022">
    <property type="protein sequence ID" value="MDC7718575.1"/>
    <property type="molecule type" value="Genomic_DNA"/>
</dbReference>
<keyword evidence="4 9" id="KW-0808">Transferase</keyword>
<dbReference type="SUPFAM" id="SSF56112">
    <property type="entry name" value="Protein kinase-like (PK-like)"/>
    <property type="match status" value="1"/>
</dbReference>
<evidence type="ECO:0000259" key="8">
    <source>
        <dbReference type="Pfam" id="PF01636"/>
    </source>
</evidence>
<dbReference type="Proteomes" id="UP001219956">
    <property type="component" value="Unassembled WGS sequence"/>
</dbReference>
<accession>A0ABT5J149</accession>
<comment type="similarity">
    <text evidence="1">Belongs to the methylthioribose kinase family.</text>
</comment>
<evidence type="ECO:0000313" key="9">
    <source>
        <dbReference type="EMBL" id="MDC7718575.1"/>
    </source>
</evidence>
<dbReference type="Gene3D" id="3.30.200.20">
    <property type="entry name" value="Phosphorylase Kinase, domain 1"/>
    <property type="match status" value="1"/>
</dbReference>
<sequence length="432" mass="46500">MALHTPEGYRAFTPDSLRPWLASLPALAARLGGSPQQWQISEVGDGNLNLVFLVDGTDGGVCVKQSLPYVRVVGESWPMPLERAWFEYQHAVVAGPHLAGLIPAPLHYDATLFASVVALLRPHRVLRGELLAGQRYPQAASAVAEFVARSAVHTSPLAQPLEAVAGQVAGFAANLALTRVTAELVFADPFEALPRNRWTSPQLDDTVAALRANAPLRAAVAELGHRFLTRREALLHGDLHTGSVMVSADDTRVIDAEFALYGPVGFDTGVFVANLLMAYFAQPGYSDSDAAHSGYADWLLEQVAVFWQHFARRYDALWAAHASGDAWPQRLFADADGQAAFAAGRARRLADIYQDTLGFAGAEIVRRITGFAHNADFERIADPALRARCEQAALALASELLLQPQAFGHIGAVLARAQAQADHHTATLEAAA</sequence>
<comment type="caution">
    <text evidence="9">The sequence shown here is derived from an EMBL/GenBank/DDBJ whole genome shotgun (WGS) entry which is preliminary data.</text>
</comment>
<evidence type="ECO:0000256" key="6">
    <source>
        <dbReference type="ARBA" id="ARBA00022777"/>
    </source>
</evidence>
<name>A0ABT5J149_9NEIS</name>
<keyword evidence="5" id="KW-0547">Nucleotide-binding</keyword>
<dbReference type="PIRSF" id="PIRSF031134">
    <property type="entry name" value="MTRK"/>
    <property type="match status" value="1"/>
</dbReference>